<dbReference type="Proteomes" id="UP000019460">
    <property type="component" value="Unassembled WGS sequence"/>
</dbReference>
<evidence type="ECO:0000313" key="2">
    <source>
        <dbReference type="Proteomes" id="UP000019460"/>
    </source>
</evidence>
<proteinExistence type="predicted"/>
<dbReference type="PATRIC" id="fig|1249627.3.peg.3187"/>
<keyword evidence="2" id="KW-1185">Reference proteome</keyword>
<name>W9VUK8_9GAMM</name>
<dbReference type="STRING" id="1249627.D779_3022"/>
<gene>
    <name evidence="1" type="ORF">D779_3022</name>
</gene>
<sequence length="192" mass="21972">MHLTRDDLYSLEQYAQLRGDFRAKVMAHKKNRQVPLGAHATLYFEDRLTMQYQIQEMLRVERIFEAEGIQDELDAYNPLIPDGSNWKATFMLEYEDPEKRRAALARLLGIEDRIWVQVDGSDKVYAVADEDLEREDDSRTSSVHFLRFELTAPMVAAVKGGASVSAGVEHPGYERHVVMSPQVRDSLADDLV</sequence>
<dbReference type="InterPro" id="IPR021890">
    <property type="entry name" value="DUF3501"/>
</dbReference>
<accession>W9VUK8</accession>
<dbReference type="OrthoDB" id="9780579at2"/>
<comment type="caution">
    <text evidence="1">The sequence shown here is derived from an EMBL/GenBank/DDBJ whole genome shotgun (WGS) entry which is preliminary data.</text>
</comment>
<dbReference type="RefSeq" id="WP_043755779.1">
    <property type="nucleotide sequence ID" value="NZ_AONC01000049.1"/>
</dbReference>
<dbReference type="EMBL" id="AONC01000049">
    <property type="protein sequence ID" value="EXJ14060.1"/>
    <property type="molecule type" value="Genomic_DNA"/>
</dbReference>
<dbReference type="Pfam" id="PF12007">
    <property type="entry name" value="DUF3501"/>
    <property type="match status" value="1"/>
</dbReference>
<dbReference type="AlphaFoldDB" id="W9VUK8"/>
<reference evidence="1 2" key="1">
    <citation type="submission" date="2012-11" db="EMBL/GenBank/DDBJ databases">
        <title>Genome assembly of Thiorhodococcus sp. AK35.</title>
        <authorList>
            <person name="Nupur N."/>
            <person name="Khatri I."/>
            <person name="Subramanian S."/>
            <person name="Pinnaka A."/>
        </authorList>
    </citation>
    <scope>NUCLEOTIDE SEQUENCE [LARGE SCALE GENOMIC DNA]</scope>
    <source>
        <strain evidence="1 2">AK35</strain>
    </source>
</reference>
<dbReference type="eggNOG" id="COG0247">
    <property type="taxonomic scope" value="Bacteria"/>
</dbReference>
<evidence type="ECO:0000313" key="1">
    <source>
        <dbReference type="EMBL" id="EXJ14060.1"/>
    </source>
</evidence>
<protein>
    <recommendedName>
        <fullName evidence="3">DUF3501 domain-containing protein</fullName>
    </recommendedName>
</protein>
<evidence type="ECO:0008006" key="3">
    <source>
        <dbReference type="Google" id="ProtNLM"/>
    </source>
</evidence>
<organism evidence="1 2">
    <name type="scientific">Imhoffiella purpurea</name>
    <dbReference type="NCBI Taxonomy" id="1249627"/>
    <lineage>
        <taxon>Bacteria</taxon>
        <taxon>Pseudomonadati</taxon>
        <taxon>Pseudomonadota</taxon>
        <taxon>Gammaproteobacteria</taxon>
        <taxon>Chromatiales</taxon>
        <taxon>Chromatiaceae</taxon>
        <taxon>Imhoffiella</taxon>
    </lineage>
</organism>